<accession>C7RNF2</accession>
<sequence precursor="true">MRKTIPKNRPLAVAAMIQASMPNALAWSAPLPLGTQRKARTHASSGYVVC</sequence>
<reference evidence="2" key="1">
    <citation type="submission" date="2009-08" db="EMBL/GenBank/DDBJ databases">
        <authorList>
            <consortium name="US DOE Joint Genome Institute"/>
            <person name="Lucas S."/>
            <person name="Copeland A."/>
            <person name="Lapidus A."/>
            <person name="Glavina del Rio T."/>
            <person name="Dalin E."/>
            <person name="Tice H."/>
            <person name="Bruce D."/>
            <person name="Barry K."/>
            <person name="Pitluck S."/>
            <person name="Lowry S."/>
            <person name="Larimer F."/>
            <person name="Land M."/>
            <person name="Hauser L."/>
            <person name="Kyrpides N."/>
            <person name="Ivanova N."/>
            <person name="McMahon K.D."/>
            <person name="Hugenholtz P."/>
        </authorList>
    </citation>
    <scope>NUCLEOTIDE SEQUENCE</scope>
    <source>
        <strain evidence="2">UW-1</strain>
    </source>
</reference>
<reference evidence="2" key="2">
    <citation type="submission" date="2009-09" db="EMBL/GenBank/DDBJ databases">
        <title>Complete sequence of chromosome of Candidatus Accumulibacter phosphatis clade IIA str. UW-1.</title>
        <authorList>
            <consortium name="US DOE Joint Genome Institute"/>
            <person name="Martin H.G."/>
            <person name="Ivanova N."/>
            <person name="Kunin V."/>
            <person name="Warnecke F."/>
            <person name="Barry K."/>
            <person name="He S."/>
            <person name="Salamov A."/>
            <person name="Szeto E."/>
            <person name="Dalin E."/>
            <person name="Pangilinan J.L."/>
            <person name="Lapidus A."/>
            <person name="Lowry S."/>
            <person name="Kyrpides N.C."/>
            <person name="McMahon K.D."/>
            <person name="Hugenholtz P."/>
        </authorList>
    </citation>
    <scope>NUCLEOTIDE SEQUENCE [LARGE SCALE GENOMIC DNA]</scope>
    <source>
        <strain evidence="2">UW-1</strain>
    </source>
</reference>
<dbReference type="EMBL" id="CP001715">
    <property type="protein sequence ID" value="ACV37338.1"/>
    <property type="molecule type" value="Genomic_DNA"/>
</dbReference>
<gene>
    <name evidence="2" type="ordered locus">CAP2UW1_4096</name>
</gene>
<dbReference type="AlphaFoldDB" id="C7RNF2"/>
<evidence type="ECO:0000256" key="1">
    <source>
        <dbReference type="SAM" id="SignalP"/>
    </source>
</evidence>
<feature type="signal peptide" evidence="1">
    <location>
        <begin position="1"/>
        <end position="26"/>
    </location>
</feature>
<evidence type="ECO:0000313" key="2">
    <source>
        <dbReference type="EMBL" id="ACV37338.1"/>
    </source>
</evidence>
<proteinExistence type="predicted"/>
<dbReference type="KEGG" id="app:CAP2UW1_4096"/>
<dbReference type="HOGENOM" id="CLU_3113345_0_0_4"/>
<protein>
    <submittedName>
        <fullName evidence="2">Uncharacterized protein</fullName>
    </submittedName>
</protein>
<organism evidence="2">
    <name type="scientific">Accumulibacter regalis</name>
    <dbReference type="NCBI Taxonomy" id="522306"/>
    <lineage>
        <taxon>Bacteria</taxon>
        <taxon>Pseudomonadati</taxon>
        <taxon>Pseudomonadota</taxon>
        <taxon>Betaproteobacteria</taxon>
        <taxon>Candidatus Accumulibacter</taxon>
    </lineage>
</organism>
<name>C7RNF2_ACCRE</name>
<keyword evidence="1" id="KW-0732">Signal</keyword>
<feature type="chain" id="PRO_5002983898" evidence="1">
    <location>
        <begin position="27"/>
        <end position="50"/>
    </location>
</feature>